<dbReference type="GeneID" id="5483191"/>
<dbReference type="EMBL" id="CH476639">
    <property type="protein sequence ID" value="EDN96045.1"/>
    <property type="molecule type" value="Genomic_DNA"/>
</dbReference>
<dbReference type="Proteomes" id="UP000001312">
    <property type="component" value="Unassembled WGS sequence"/>
</dbReference>
<dbReference type="RefSeq" id="XP_001587221.1">
    <property type="nucleotide sequence ID" value="XM_001587171.1"/>
</dbReference>
<reference evidence="2" key="1">
    <citation type="journal article" date="2011" name="PLoS Genet.">
        <title>Genomic analysis of the necrotrophic fungal pathogens Sclerotinia sclerotiorum and Botrytis cinerea.</title>
        <authorList>
            <person name="Amselem J."/>
            <person name="Cuomo C.A."/>
            <person name="van Kan J.A."/>
            <person name="Viaud M."/>
            <person name="Benito E.P."/>
            <person name="Couloux A."/>
            <person name="Coutinho P.M."/>
            <person name="de Vries R.P."/>
            <person name="Dyer P.S."/>
            <person name="Fillinger S."/>
            <person name="Fournier E."/>
            <person name="Gout L."/>
            <person name="Hahn M."/>
            <person name="Kohn L."/>
            <person name="Lapalu N."/>
            <person name="Plummer K.M."/>
            <person name="Pradier J.M."/>
            <person name="Quevillon E."/>
            <person name="Sharon A."/>
            <person name="Simon A."/>
            <person name="ten Have A."/>
            <person name="Tudzynski B."/>
            <person name="Tudzynski P."/>
            <person name="Wincker P."/>
            <person name="Andrew M."/>
            <person name="Anthouard V."/>
            <person name="Beever R.E."/>
            <person name="Beffa R."/>
            <person name="Benoit I."/>
            <person name="Bouzid O."/>
            <person name="Brault B."/>
            <person name="Chen Z."/>
            <person name="Choquer M."/>
            <person name="Collemare J."/>
            <person name="Cotton P."/>
            <person name="Danchin E.G."/>
            <person name="Da Silva C."/>
            <person name="Gautier A."/>
            <person name="Giraud C."/>
            <person name="Giraud T."/>
            <person name="Gonzalez C."/>
            <person name="Grossetete S."/>
            <person name="Guldener U."/>
            <person name="Henrissat B."/>
            <person name="Howlett B.J."/>
            <person name="Kodira C."/>
            <person name="Kretschmer M."/>
            <person name="Lappartient A."/>
            <person name="Leroch M."/>
            <person name="Levis C."/>
            <person name="Mauceli E."/>
            <person name="Neuveglise C."/>
            <person name="Oeser B."/>
            <person name="Pearson M."/>
            <person name="Poulain J."/>
            <person name="Poussereau N."/>
            <person name="Quesneville H."/>
            <person name="Rascle C."/>
            <person name="Schumacher J."/>
            <person name="Segurens B."/>
            <person name="Sexton A."/>
            <person name="Silva E."/>
            <person name="Sirven C."/>
            <person name="Soanes D.M."/>
            <person name="Talbot N.J."/>
            <person name="Templeton M."/>
            <person name="Yandava C."/>
            <person name="Yarden O."/>
            <person name="Zeng Q."/>
            <person name="Rollins J.A."/>
            <person name="Lebrun M.H."/>
            <person name="Dickman M."/>
        </authorList>
    </citation>
    <scope>NUCLEOTIDE SEQUENCE [LARGE SCALE GENOMIC DNA]</scope>
    <source>
        <strain evidence="2">ATCC 18683 / 1980 / Ss-1</strain>
    </source>
</reference>
<sequence length="46" mass="5254">MLAGDLIAISSCKRVDVYYIGGPWEEMEKQEFARIYAIMVIIVTMV</sequence>
<proteinExistence type="predicted"/>
<protein>
    <submittedName>
        <fullName evidence="1">Uncharacterized protein</fullName>
    </submittedName>
</protein>
<accession>A7F2V3</accession>
<evidence type="ECO:0000313" key="1">
    <source>
        <dbReference type="EMBL" id="EDN96045.1"/>
    </source>
</evidence>
<dbReference type="KEGG" id="ssl:SS1G_12251"/>
<dbReference type="HOGENOM" id="CLU_3191609_0_0_1"/>
<dbReference type="InParanoid" id="A7F2V3"/>
<name>A7F2V3_SCLS1</name>
<gene>
    <name evidence="1" type="ORF">SS1G_12251</name>
</gene>
<organism evidence="1 2">
    <name type="scientific">Sclerotinia sclerotiorum (strain ATCC 18683 / 1980 / Ss-1)</name>
    <name type="common">White mold</name>
    <name type="synonym">Whetzelinia sclerotiorum</name>
    <dbReference type="NCBI Taxonomy" id="665079"/>
    <lineage>
        <taxon>Eukaryota</taxon>
        <taxon>Fungi</taxon>
        <taxon>Dikarya</taxon>
        <taxon>Ascomycota</taxon>
        <taxon>Pezizomycotina</taxon>
        <taxon>Leotiomycetes</taxon>
        <taxon>Helotiales</taxon>
        <taxon>Sclerotiniaceae</taxon>
        <taxon>Sclerotinia</taxon>
    </lineage>
</organism>
<keyword evidence="2" id="KW-1185">Reference proteome</keyword>
<dbReference type="AlphaFoldDB" id="A7F2V3"/>
<evidence type="ECO:0000313" key="2">
    <source>
        <dbReference type="Proteomes" id="UP000001312"/>
    </source>
</evidence>